<dbReference type="SUPFAM" id="SSF55073">
    <property type="entry name" value="Nucleotide cyclase"/>
    <property type="match status" value="1"/>
</dbReference>
<dbReference type="GO" id="GO:0052621">
    <property type="term" value="F:diguanylate cyclase activity"/>
    <property type="evidence" value="ECO:0007669"/>
    <property type="project" value="TreeGrafter"/>
</dbReference>
<dbReference type="SMART" id="SM00267">
    <property type="entry name" value="GGDEF"/>
    <property type="match status" value="1"/>
</dbReference>
<dbReference type="InterPro" id="IPR043128">
    <property type="entry name" value="Rev_trsase/Diguanyl_cyclase"/>
</dbReference>
<dbReference type="InterPro" id="IPR029787">
    <property type="entry name" value="Nucleotide_cyclase"/>
</dbReference>
<dbReference type="GO" id="GO:1902201">
    <property type="term" value="P:negative regulation of bacterial-type flagellum-dependent cell motility"/>
    <property type="evidence" value="ECO:0007669"/>
    <property type="project" value="TreeGrafter"/>
</dbReference>
<dbReference type="SUPFAM" id="SSF55781">
    <property type="entry name" value="GAF domain-like"/>
    <property type="match status" value="1"/>
</dbReference>
<dbReference type="EMBL" id="CADCVT010000266">
    <property type="protein sequence ID" value="CAA9512971.1"/>
    <property type="molecule type" value="Genomic_DNA"/>
</dbReference>
<dbReference type="GO" id="GO:0043709">
    <property type="term" value="P:cell adhesion involved in single-species biofilm formation"/>
    <property type="evidence" value="ECO:0007669"/>
    <property type="project" value="TreeGrafter"/>
</dbReference>
<proteinExistence type="predicted"/>
<dbReference type="GO" id="GO:0005886">
    <property type="term" value="C:plasma membrane"/>
    <property type="evidence" value="ECO:0007669"/>
    <property type="project" value="TreeGrafter"/>
</dbReference>
<name>A0A6J4T476_9ACTN</name>
<dbReference type="InterPro" id="IPR000160">
    <property type="entry name" value="GGDEF_dom"/>
</dbReference>
<dbReference type="PROSITE" id="PS50887">
    <property type="entry name" value="GGDEF"/>
    <property type="match status" value="1"/>
</dbReference>
<dbReference type="InterPro" id="IPR050469">
    <property type="entry name" value="Diguanylate_Cyclase"/>
</dbReference>
<feature type="region of interest" description="Disordered" evidence="1">
    <location>
        <begin position="260"/>
        <end position="291"/>
    </location>
</feature>
<evidence type="ECO:0000259" key="2">
    <source>
        <dbReference type="PROSITE" id="PS50887"/>
    </source>
</evidence>
<dbReference type="NCBIfam" id="TIGR00254">
    <property type="entry name" value="GGDEF"/>
    <property type="match status" value="1"/>
</dbReference>
<accession>A0A6J4T476</accession>
<dbReference type="CDD" id="cd01949">
    <property type="entry name" value="GGDEF"/>
    <property type="match status" value="1"/>
</dbReference>
<evidence type="ECO:0000313" key="3">
    <source>
        <dbReference type="EMBL" id="CAA9512971.1"/>
    </source>
</evidence>
<protein>
    <submittedName>
        <fullName evidence="3">Diguanylate cyclase/phosphodiesterase (GGDEF &amp; EAL domains) with PAS/PAC sensor(S)</fullName>
    </submittedName>
</protein>
<organism evidence="3">
    <name type="scientific">uncultured Solirubrobacteraceae bacterium</name>
    <dbReference type="NCBI Taxonomy" id="1162706"/>
    <lineage>
        <taxon>Bacteria</taxon>
        <taxon>Bacillati</taxon>
        <taxon>Actinomycetota</taxon>
        <taxon>Thermoleophilia</taxon>
        <taxon>Solirubrobacterales</taxon>
        <taxon>Solirubrobacteraceae</taxon>
        <taxon>environmental samples</taxon>
    </lineage>
</organism>
<feature type="domain" description="GGDEF" evidence="2">
    <location>
        <begin position="140"/>
        <end position="272"/>
    </location>
</feature>
<dbReference type="Gene3D" id="3.30.70.270">
    <property type="match status" value="1"/>
</dbReference>
<dbReference type="AlphaFoldDB" id="A0A6J4T476"/>
<dbReference type="Pfam" id="PF00990">
    <property type="entry name" value="GGDEF"/>
    <property type="match status" value="1"/>
</dbReference>
<sequence length="291" mass="32052">MTTTISLAQLMGGVRRLAALAHSARDEDTVLRALRYELHYAMDVDEVRFENEPDRTWPSLPLIVDSRRRGALVFVTHPPRPLTDIQIDIAAALIEAAAAVLALLEARQAARVDSLTGALNHGAMLSRLEEEIDRARRYRTGLAALIIDLDDFKSINDRWGHATGDSVLRQVASLLRSEFRAHDQVARYGGDEFVVLLPHAIGPRAEIAARRALRRLRDIHVVTDEGRRPLSASLGLAEWAEPETPAELLAKADQALLQGKRAGKDQLRTATGEWPWDESGAPVATEPASAH</sequence>
<dbReference type="PANTHER" id="PTHR45138:SF24">
    <property type="entry name" value="DIGUANYLATE CYCLASE DGCC-RELATED"/>
    <property type="match status" value="1"/>
</dbReference>
<dbReference type="PANTHER" id="PTHR45138">
    <property type="entry name" value="REGULATORY COMPONENTS OF SENSORY TRANSDUCTION SYSTEM"/>
    <property type="match status" value="1"/>
</dbReference>
<gene>
    <name evidence="3" type="ORF">AVDCRST_MAG85-2445</name>
</gene>
<evidence type="ECO:0000256" key="1">
    <source>
        <dbReference type="SAM" id="MobiDB-lite"/>
    </source>
</evidence>
<reference evidence="3" key="1">
    <citation type="submission" date="2020-02" db="EMBL/GenBank/DDBJ databases">
        <authorList>
            <person name="Meier V. D."/>
        </authorList>
    </citation>
    <scope>NUCLEOTIDE SEQUENCE</scope>
    <source>
        <strain evidence="3">AVDCRST_MAG85</strain>
    </source>
</reference>
<dbReference type="FunFam" id="3.30.70.270:FF:000001">
    <property type="entry name" value="Diguanylate cyclase domain protein"/>
    <property type="match status" value="1"/>
</dbReference>